<dbReference type="PANTHER" id="PTHR24198:SF165">
    <property type="entry name" value="ANKYRIN REPEAT-CONTAINING PROTEIN-RELATED"/>
    <property type="match status" value="1"/>
</dbReference>
<gene>
    <name evidence="4" type="ORF">ILUMI_03798</name>
</gene>
<dbReference type="InterPro" id="IPR002110">
    <property type="entry name" value="Ankyrin_rpt"/>
</dbReference>
<dbReference type="Proteomes" id="UP000801492">
    <property type="component" value="Unassembled WGS sequence"/>
</dbReference>
<dbReference type="Pfam" id="PF12796">
    <property type="entry name" value="Ank_2"/>
    <property type="match status" value="3"/>
</dbReference>
<keyword evidence="2 3" id="KW-0040">ANK repeat</keyword>
<proteinExistence type="predicted"/>
<dbReference type="SUPFAM" id="SSF48403">
    <property type="entry name" value="Ankyrin repeat"/>
    <property type="match status" value="1"/>
</dbReference>
<reference evidence="4" key="1">
    <citation type="submission" date="2019-08" db="EMBL/GenBank/DDBJ databases">
        <title>The genome of the North American firefly Photinus pyralis.</title>
        <authorList>
            <consortium name="Photinus pyralis genome working group"/>
            <person name="Fallon T.R."/>
            <person name="Sander Lower S.E."/>
            <person name="Weng J.-K."/>
        </authorList>
    </citation>
    <scope>NUCLEOTIDE SEQUENCE</scope>
    <source>
        <strain evidence="4">TRF0915ILg1</strain>
        <tissue evidence="4">Whole body</tissue>
    </source>
</reference>
<dbReference type="Pfam" id="PF13857">
    <property type="entry name" value="Ank_5"/>
    <property type="match status" value="1"/>
</dbReference>
<dbReference type="PANTHER" id="PTHR24198">
    <property type="entry name" value="ANKYRIN REPEAT AND PROTEIN KINASE DOMAIN-CONTAINING PROTEIN"/>
    <property type="match status" value="1"/>
</dbReference>
<dbReference type="SMART" id="SM00248">
    <property type="entry name" value="ANK"/>
    <property type="match status" value="8"/>
</dbReference>
<dbReference type="PRINTS" id="PR01415">
    <property type="entry name" value="ANKYRIN"/>
</dbReference>
<dbReference type="Gene3D" id="1.25.40.20">
    <property type="entry name" value="Ankyrin repeat-containing domain"/>
    <property type="match status" value="4"/>
</dbReference>
<keyword evidence="1" id="KW-0677">Repeat</keyword>
<evidence type="ECO:0000313" key="5">
    <source>
        <dbReference type="Proteomes" id="UP000801492"/>
    </source>
</evidence>
<evidence type="ECO:0000313" key="4">
    <source>
        <dbReference type="EMBL" id="KAF2902388.1"/>
    </source>
</evidence>
<dbReference type="AlphaFoldDB" id="A0A8K0DFN5"/>
<feature type="repeat" description="ANK" evidence="3">
    <location>
        <begin position="21"/>
        <end position="53"/>
    </location>
</feature>
<keyword evidence="5" id="KW-1185">Reference proteome</keyword>
<dbReference type="PROSITE" id="PS50088">
    <property type="entry name" value="ANK_REPEAT"/>
    <property type="match status" value="5"/>
</dbReference>
<comment type="caution">
    <text evidence="4">The sequence shown here is derived from an EMBL/GenBank/DDBJ whole genome shotgun (WGS) entry which is preliminary data.</text>
</comment>
<evidence type="ECO:0008006" key="6">
    <source>
        <dbReference type="Google" id="ProtNLM"/>
    </source>
</evidence>
<feature type="repeat" description="ANK" evidence="3">
    <location>
        <begin position="349"/>
        <end position="381"/>
    </location>
</feature>
<feature type="repeat" description="ANK" evidence="3">
    <location>
        <begin position="174"/>
        <end position="207"/>
    </location>
</feature>
<feature type="repeat" description="ANK" evidence="3">
    <location>
        <begin position="269"/>
        <end position="301"/>
    </location>
</feature>
<dbReference type="InterPro" id="IPR036770">
    <property type="entry name" value="Ankyrin_rpt-contain_sf"/>
</dbReference>
<evidence type="ECO:0000256" key="1">
    <source>
        <dbReference type="ARBA" id="ARBA00022737"/>
    </source>
</evidence>
<organism evidence="4 5">
    <name type="scientific">Ignelater luminosus</name>
    <name type="common">Cucubano</name>
    <name type="synonym">Pyrophorus luminosus</name>
    <dbReference type="NCBI Taxonomy" id="2038154"/>
    <lineage>
        <taxon>Eukaryota</taxon>
        <taxon>Metazoa</taxon>
        <taxon>Ecdysozoa</taxon>
        <taxon>Arthropoda</taxon>
        <taxon>Hexapoda</taxon>
        <taxon>Insecta</taxon>
        <taxon>Pterygota</taxon>
        <taxon>Neoptera</taxon>
        <taxon>Endopterygota</taxon>
        <taxon>Coleoptera</taxon>
        <taxon>Polyphaga</taxon>
        <taxon>Elateriformia</taxon>
        <taxon>Elateroidea</taxon>
        <taxon>Elateridae</taxon>
        <taxon>Agrypninae</taxon>
        <taxon>Pyrophorini</taxon>
        <taxon>Ignelater</taxon>
    </lineage>
</organism>
<dbReference type="EMBL" id="VTPC01001314">
    <property type="protein sequence ID" value="KAF2902388.1"/>
    <property type="molecule type" value="Genomic_DNA"/>
</dbReference>
<evidence type="ECO:0000256" key="3">
    <source>
        <dbReference type="PROSITE-ProRule" id="PRU00023"/>
    </source>
</evidence>
<sequence>MYEIIDRLVPRYSDINIRNCQGETPLHCSALWGYSKIIKKLISYGAKIDTTGHIPLHYAFSNYNGPRLQTIGLLLSSDNVNVQDDSGNTALHLAIIYACNLQIANKSLESAGLKEENPDIIDVIDLLLENGADVDIENQYGWSPFNYGVMYGNSRIVDKLILRTTDINTQHKKTGNTPLHQALLEKKELEIINSLLSKEADVCIQNLKGETALHFALNPPPIDYYPARLDRRYYFKKSLNWFLDSDKRILRYLDTLLPKATDVNIKDVDGQTPLHLGVKYGDYATVDKIISYKAAINAQNNAGNTPLHLALSKKKGWSLHLPLLKNDIGRDVINLLLMKGANVNLKNKDGETPLHFAIKYGDYIIQHLILNHNGDINAQNN</sequence>
<name>A0A8K0DFN5_IGNLU</name>
<accession>A0A8K0DFN5</accession>
<dbReference type="OrthoDB" id="6739670at2759"/>
<protein>
    <recommendedName>
        <fullName evidence="6">Ankyrin repeat protein</fullName>
    </recommendedName>
</protein>
<dbReference type="PROSITE" id="PS50297">
    <property type="entry name" value="ANK_REP_REGION"/>
    <property type="match status" value="4"/>
</dbReference>
<evidence type="ECO:0000256" key="2">
    <source>
        <dbReference type="ARBA" id="ARBA00023043"/>
    </source>
</evidence>
<feature type="repeat" description="ANK" evidence="3">
    <location>
        <begin position="302"/>
        <end position="348"/>
    </location>
</feature>